<dbReference type="EMBL" id="JAAALK010000079">
    <property type="protein sequence ID" value="KAG8095998.1"/>
    <property type="molecule type" value="Genomic_DNA"/>
</dbReference>
<organism evidence="2 3">
    <name type="scientific">Zizania palustris</name>
    <name type="common">Northern wild rice</name>
    <dbReference type="NCBI Taxonomy" id="103762"/>
    <lineage>
        <taxon>Eukaryota</taxon>
        <taxon>Viridiplantae</taxon>
        <taxon>Streptophyta</taxon>
        <taxon>Embryophyta</taxon>
        <taxon>Tracheophyta</taxon>
        <taxon>Spermatophyta</taxon>
        <taxon>Magnoliopsida</taxon>
        <taxon>Liliopsida</taxon>
        <taxon>Poales</taxon>
        <taxon>Poaceae</taxon>
        <taxon>BOP clade</taxon>
        <taxon>Oryzoideae</taxon>
        <taxon>Oryzeae</taxon>
        <taxon>Zizaniinae</taxon>
        <taxon>Zizania</taxon>
    </lineage>
</organism>
<name>A0A8J6C0E7_ZIZPA</name>
<dbReference type="AlphaFoldDB" id="A0A8J6C0E7"/>
<evidence type="ECO:0000256" key="1">
    <source>
        <dbReference type="SAM" id="MobiDB-lite"/>
    </source>
</evidence>
<accession>A0A8J6C0E7</accession>
<evidence type="ECO:0008006" key="4">
    <source>
        <dbReference type="Google" id="ProtNLM"/>
    </source>
</evidence>
<feature type="region of interest" description="Disordered" evidence="1">
    <location>
        <begin position="70"/>
        <end position="119"/>
    </location>
</feature>
<sequence>MFLILANVREFDKDMDVFGELQLVWVKALGVPLVMRSEKYVRRLAHLIGKPVEVDVSSLNKLGLVRVREVEFPQSDPPNRMSKPPSKDSDRNDKGKKKQDDVGEEDGMSEDGGKVDTPDCIEYEEESDSCQGIENQFVFPVGEHESSGSRDNLVKKANDNHEEKYILESLIENVVPLAQNSSLAIVPFCAMDYVNLLLDTDHQEKPVEMLPHDTSV</sequence>
<protein>
    <recommendedName>
        <fullName evidence="4">DUF4283 domain-containing protein</fullName>
    </recommendedName>
</protein>
<dbReference type="Proteomes" id="UP000729402">
    <property type="component" value="Unassembled WGS sequence"/>
</dbReference>
<reference evidence="2" key="1">
    <citation type="journal article" date="2021" name="bioRxiv">
        <title>Whole Genome Assembly and Annotation of Northern Wild Rice, Zizania palustris L., Supports a Whole Genome Duplication in the Zizania Genus.</title>
        <authorList>
            <person name="Haas M."/>
            <person name="Kono T."/>
            <person name="Macchietto M."/>
            <person name="Millas R."/>
            <person name="McGilp L."/>
            <person name="Shao M."/>
            <person name="Duquette J."/>
            <person name="Hirsch C.N."/>
            <person name="Kimball J."/>
        </authorList>
    </citation>
    <scope>NUCLEOTIDE SEQUENCE</scope>
    <source>
        <tissue evidence="2">Fresh leaf tissue</tissue>
    </source>
</reference>
<feature type="compositionally biased region" description="Basic and acidic residues" evidence="1">
    <location>
        <begin position="85"/>
        <end position="101"/>
    </location>
</feature>
<gene>
    <name evidence="2" type="ORF">GUJ93_ZPchr0013g35671</name>
</gene>
<proteinExistence type="predicted"/>
<evidence type="ECO:0000313" key="3">
    <source>
        <dbReference type="Proteomes" id="UP000729402"/>
    </source>
</evidence>
<keyword evidence="3" id="KW-1185">Reference proteome</keyword>
<comment type="caution">
    <text evidence="2">The sequence shown here is derived from an EMBL/GenBank/DDBJ whole genome shotgun (WGS) entry which is preliminary data.</text>
</comment>
<dbReference type="OrthoDB" id="721462at2759"/>
<evidence type="ECO:0000313" key="2">
    <source>
        <dbReference type="EMBL" id="KAG8095998.1"/>
    </source>
</evidence>
<reference evidence="2" key="2">
    <citation type="submission" date="2021-02" db="EMBL/GenBank/DDBJ databases">
        <authorList>
            <person name="Kimball J.A."/>
            <person name="Haas M.W."/>
            <person name="Macchietto M."/>
            <person name="Kono T."/>
            <person name="Duquette J."/>
            <person name="Shao M."/>
        </authorList>
    </citation>
    <scope>NUCLEOTIDE SEQUENCE</scope>
    <source>
        <tissue evidence="2">Fresh leaf tissue</tissue>
    </source>
</reference>